<dbReference type="InterPro" id="IPR044730">
    <property type="entry name" value="RNase_H-like_dom_plant"/>
</dbReference>
<keyword evidence="4" id="KW-0408">Iron</keyword>
<accession>A0A5C7H2I9</accession>
<dbReference type="InterPro" id="IPR027443">
    <property type="entry name" value="IPNS-like_sf"/>
</dbReference>
<comment type="caution">
    <text evidence="9">The sequence shown here is derived from an EMBL/GenBank/DDBJ whole genome shotgun (WGS) entry which is preliminary data.</text>
</comment>
<dbReference type="Proteomes" id="UP000323000">
    <property type="component" value="Chromosome 11"/>
</dbReference>
<dbReference type="GO" id="GO:0004523">
    <property type="term" value="F:RNA-DNA hybrid ribonuclease activity"/>
    <property type="evidence" value="ECO:0007669"/>
    <property type="project" value="InterPro"/>
</dbReference>
<name>A0A5C7H2I9_9ROSI</name>
<keyword evidence="5" id="KW-0863">Zinc-finger</keyword>
<evidence type="ECO:0000256" key="5">
    <source>
        <dbReference type="PROSITE-ProRule" id="PRU00047"/>
    </source>
</evidence>
<organism evidence="9 10">
    <name type="scientific">Acer yangbiense</name>
    <dbReference type="NCBI Taxonomy" id="1000413"/>
    <lineage>
        <taxon>Eukaryota</taxon>
        <taxon>Viridiplantae</taxon>
        <taxon>Streptophyta</taxon>
        <taxon>Embryophyta</taxon>
        <taxon>Tracheophyta</taxon>
        <taxon>Spermatophyta</taxon>
        <taxon>Magnoliopsida</taxon>
        <taxon>eudicotyledons</taxon>
        <taxon>Gunneridae</taxon>
        <taxon>Pentapetalae</taxon>
        <taxon>rosids</taxon>
        <taxon>malvids</taxon>
        <taxon>Sapindales</taxon>
        <taxon>Sapindaceae</taxon>
        <taxon>Hippocastanoideae</taxon>
        <taxon>Acereae</taxon>
        <taxon>Acer</taxon>
    </lineage>
</organism>
<dbReference type="InterPro" id="IPR001878">
    <property type="entry name" value="Znf_CCHC"/>
</dbReference>
<dbReference type="Gene3D" id="3.30.420.10">
    <property type="entry name" value="Ribonuclease H-like superfamily/Ribonuclease H"/>
    <property type="match status" value="1"/>
</dbReference>
<evidence type="ECO:0000256" key="1">
    <source>
        <dbReference type="ARBA" id="ARBA00008056"/>
    </source>
</evidence>
<dbReference type="SUPFAM" id="SSF51197">
    <property type="entry name" value="Clavaminate synthase-like"/>
    <property type="match status" value="1"/>
</dbReference>
<evidence type="ECO:0000256" key="2">
    <source>
        <dbReference type="ARBA" id="ARBA00022723"/>
    </source>
</evidence>
<evidence type="ECO:0000256" key="3">
    <source>
        <dbReference type="ARBA" id="ARBA00023002"/>
    </source>
</evidence>
<evidence type="ECO:0000259" key="7">
    <source>
        <dbReference type="PROSITE" id="PS50158"/>
    </source>
</evidence>
<dbReference type="InterPro" id="IPR002156">
    <property type="entry name" value="RNaseH_domain"/>
</dbReference>
<dbReference type="Pfam" id="PF13456">
    <property type="entry name" value="RVT_3"/>
    <property type="match status" value="1"/>
</dbReference>
<evidence type="ECO:0000256" key="6">
    <source>
        <dbReference type="SAM" id="MobiDB-lite"/>
    </source>
</evidence>
<dbReference type="OrthoDB" id="1906820at2759"/>
<sequence length="768" mass="86949">MWMVELEMKSELIVLNCLRNKRFEREFLHWSFGRNYQGPESMAFGRKFQKLCRLGDPQWNVTIIKSCEFHFSMVLNCLLAMFLSAGRQLIHLIALALNLDEDFFEKVGALDAPMPFLRLLHYPGKLEPSGEEIYGASAHSDYGMITLLATDGVPGLWVCRDKSQHPRVWEDVPNINGAFIVNIGDMMEMWTNFLFRSTLHRVMPAGQERYSAAFFLDPNYDCVVKCLESCCSESCPPRFPPIRCIDYLNERFREIGLIKVLIDAKEPLKRSLRVDLLGEGKIKVVLLRYERLLDYCFKCSRLGHSLRECLETGDGMEVISEAQTRLNVWLRRDPGKQVLVDSGGTHSKMDVEVVIDNQATRVSPNTFHGLSPVDIQGKVELAGPKLDTDDFSYREIGPLFCFGISSTEPRTDGIVDATAPRKKDEWNGKAYTERDSCMGKQRNGSVISGPNPSGGECNKTHKSLRWKKVAREMGKNQEFGEKLKLGVPRLVDDRKQVYVEGMNDWGQVRPDYEVFEVKLTTSVTGIEGDKVADRDGVQLKNEIAEMVTGDKVSSKAKKVVWCVRNAFIHERKRFNVWDTLSWSKAFLGNRIPAIASNSVKASLDRVLWKPLDQGTYKINCKAVVSKEGGWIGFGIIIRDARGLVMASCSVQLVAGIDAWAANALAILNSIQFGSECGLFPFIIESDTKRVVNGINNGSHLNSNYRSILIDIDRLLFFWRVSSVNWAPAGCNKVAHGLAMEARSIMEDIFWMEDFPRIVRREVESEFQR</sequence>
<feature type="domain" description="CCHC-type" evidence="7">
    <location>
        <begin position="296"/>
        <end position="309"/>
    </location>
</feature>
<proteinExistence type="inferred from homology"/>
<gene>
    <name evidence="9" type="ORF">EZV62_023704</name>
</gene>
<dbReference type="AlphaFoldDB" id="A0A5C7H2I9"/>
<dbReference type="EMBL" id="VAHF01000011">
    <property type="protein sequence ID" value="TXG51180.1"/>
    <property type="molecule type" value="Genomic_DNA"/>
</dbReference>
<dbReference type="CDD" id="cd06222">
    <property type="entry name" value="RNase_H_like"/>
    <property type="match status" value="1"/>
</dbReference>
<dbReference type="PRINTS" id="PR00682">
    <property type="entry name" value="IPNSYNTHASE"/>
</dbReference>
<evidence type="ECO:0000313" key="9">
    <source>
        <dbReference type="EMBL" id="TXG51180.1"/>
    </source>
</evidence>
<feature type="domain" description="Fe2OG dioxygenase" evidence="8">
    <location>
        <begin position="111"/>
        <end position="218"/>
    </location>
</feature>
<dbReference type="Pfam" id="PF03171">
    <property type="entry name" value="2OG-FeII_Oxy"/>
    <property type="match status" value="1"/>
</dbReference>
<dbReference type="InterPro" id="IPR012337">
    <property type="entry name" value="RNaseH-like_sf"/>
</dbReference>
<dbReference type="PROSITE" id="PS51471">
    <property type="entry name" value="FE2OG_OXY"/>
    <property type="match status" value="1"/>
</dbReference>
<dbReference type="GO" id="GO:0051213">
    <property type="term" value="F:dioxygenase activity"/>
    <property type="evidence" value="ECO:0007669"/>
    <property type="project" value="UniProtKB-ARBA"/>
</dbReference>
<comment type="similarity">
    <text evidence="1">Belongs to the iron/ascorbate-dependent oxidoreductase family.</text>
</comment>
<keyword evidence="2" id="KW-0479">Metal-binding</keyword>
<evidence type="ECO:0008006" key="11">
    <source>
        <dbReference type="Google" id="ProtNLM"/>
    </source>
</evidence>
<dbReference type="InterPro" id="IPR025836">
    <property type="entry name" value="Zn_knuckle_CX2CX4HX4C"/>
</dbReference>
<dbReference type="GO" id="GO:0008270">
    <property type="term" value="F:zinc ion binding"/>
    <property type="evidence" value="ECO:0007669"/>
    <property type="project" value="UniProtKB-KW"/>
</dbReference>
<dbReference type="SUPFAM" id="SSF53098">
    <property type="entry name" value="Ribonuclease H-like"/>
    <property type="match status" value="1"/>
</dbReference>
<feature type="compositionally biased region" description="Polar residues" evidence="6">
    <location>
        <begin position="442"/>
        <end position="451"/>
    </location>
</feature>
<dbReference type="GO" id="GO:0003676">
    <property type="term" value="F:nucleic acid binding"/>
    <property type="evidence" value="ECO:0007669"/>
    <property type="project" value="InterPro"/>
</dbReference>
<keyword evidence="5" id="KW-0862">Zinc</keyword>
<evidence type="ECO:0000259" key="8">
    <source>
        <dbReference type="PROSITE" id="PS51471"/>
    </source>
</evidence>
<evidence type="ECO:0000313" key="10">
    <source>
        <dbReference type="Proteomes" id="UP000323000"/>
    </source>
</evidence>
<dbReference type="InterPro" id="IPR005123">
    <property type="entry name" value="Oxoglu/Fe-dep_dioxygenase_dom"/>
</dbReference>
<dbReference type="InterPro" id="IPR036397">
    <property type="entry name" value="RNaseH_sf"/>
</dbReference>
<dbReference type="PROSITE" id="PS50158">
    <property type="entry name" value="ZF_CCHC"/>
    <property type="match status" value="1"/>
</dbReference>
<keyword evidence="3" id="KW-0560">Oxidoreductase</keyword>
<dbReference type="PANTHER" id="PTHR10209">
    <property type="entry name" value="OXIDOREDUCTASE, 2OG-FE II OXYGENASE FAMILY PROTEIN"/>
    <property type="match status" value="1"/>
</dbReference>
<keyword evidence="10" id="KW-1185">Reference proteome</keyword>
<feature type="region of interest" description="Disordered" evidence="6">
    <location>
        <begin position="439"/>
        <end position="462"/>
    </location>
</feature>
<dbReference type="Gene3D" id="2.60.120.330">
    <property type="entry name" value="B-lactam Antibiotic, Isopenicillin N Synthase, Chain"/>
    <property type="match status" value="1"/>
</dbReference>
<dbReference type="Pfam" id="PF14392">
    <property type="entry name" value="zf-CCHC_4"/>
    <property type="match status" value="1"/>
</dbReference>
<dbReference type="PANTHER" id="PTHR10209:SF590">
    <property type="entry name" value="2-OXOGLUTARATE (2OG) AND FE(II)-DEPENDENT OXYGENASE SUPERFAMILY PROTEIN"/>
    <property type="match status" value="1"/>
</dbReference>
<reference evidence="10" key="1">
    <citation type="journal article" date="2019" name="Gigascience">
        <title>De novo genome assembly of the endangered Acer yangbiense, a plant species with extremely small populations endemic to Yunnan Province, China.</title>
        <authorList>
            <person name="Yang J."/>
            <person name="Wariss H.M."/>
            <person name="Tao L."/>
            <person name="Zhang R."/>
            <person name="Yun Q."/>
            <person name="Hollingsworth P."/>
            <person name="Dao Z."/>
            <person name="Luo G."/>
            <person name="Guo H."/>
            <person name="Ma Y."/>
            <person name="Sun W."/>
        </authorList>
    </citation>
    <scope>NUCLEOTIDE SEQUENCE [LARGE SCALE GENOMIC DNA]</scope>
    <source>
        <strain evidence="10">cv. Malutang</strain>
    </source>
</reference>
<protein>
    <recommendedName>
        <fullName evidence="11">CCHC-type domain-containing protein</fullName>
    </recommendedName>
</protein>
<evidence type="ECO:0000256" key="4">
    <source>
        <dbReference type="ARBA" id="ARBA00023004"/>
    </source>
</evidence>
<dbReference type="InterPro" id="IPR044861">
    <property type="entry name" value="IPNS-like_FE2OG_OXY"/>
</dbReference>